<protein>
    <submittedName>
        <fullName evidence="2">Uncharacterized protein</fullName>
    </submittedName>
</protein>
<proteinExistence type="predicted"/>
<sequence length="134" mass="15549">MAAKIGVIDTSLIKEEGNHKRHDHKRKHHKKDVYDDYKKSVPECILITRSVERRKDIQKAKERAKAKRSKYRDQKYYDSKHGKHGKYGSKQESHGSKHESRGSYGDESEDYFRGSHSGFGNGGAYRYKTGGYKK</sequence>
<dbReference type="EMBL" id="MK500568">
    <property type="protein sequence ID" value="QBK92153.1"/>
    <property type="molecule type" value="Genomic_DNA"/>
</dbReference>
<accession>A0A481Z8B9</accession>
<feature type="compositionally biased region" description="Basic and acidic residues" evidence="1">
    <location>
        <begin position="71"/>
        <end position="80"/>
    </location>
</feature>
<feature type="compositionally biased region" description="Basic and acidic residues" evidence="1">
    <location>
        <begin position="51"/>
        <end position="63"/>
    </location>
</feature>
<feature type="region of interest" description="Disordered" evidence="1">
    <location>
        <begin position="51"/>
        <end position="134"/>
    </location>
</feature>
<organism evidence="2">
    <name type="scientific">Pithovirus LCPAC304</name>
    <dbReference type="NCBI Taxonomy" id="2506594"/>
    <lineage>
        <taxon>Viruses</taxon>
        <taxon>Pithoviruses</taxon>
    </lineage>
</organism>
<gene>
    <name evidence="2" type="ORF">LCPAC304_05000</name>
</gene>
<evidence type="ECO:0000256" key="1">
    <source>
        <dbReference type="SAM" id="MobiDB-lite"/>
    </source>
</evidence>
<name>A0A481Z8B9_9VIRU</name>
<feature type="compositionally biased region" description="Basic and acidic residues" evidence="1">
    <location>
        <begin position="89"/>
        <end position="101"/>
    </location>
</feature>
<feature type="region of interest" description="Disordered" evidence="1">
    <location>
        <begin position="1"/>
        <end position="34"/>
    </location>
</feature>
<reference evidence="2" key="1">
    <citation type="journal article" date="2019" name="MBio">
        <title>Virus Genomes from Deep Sea Sediments Expand the Ocean Megavirome and Support Independent Origins of Viral Gigantism.</title>
        <authorList>
            <person name="Backstrom D."/>
            <person name="Yutin N."/>
            <person name="Jorgensen S.L."/>
            <person name="Dharamshi J."/>
            <person name="Homa F."/>
            <person name="Zaremba-Niedwiedzka K."/>
            <person name="Spang A."/>
            <person name="Wolf Y.I."/>
            <person name="Koonin E.V."/>
            <person name="Ettema T.J."/>
        </authorList>
    </citation>
    <scope>NUCLEOTIDE SEQUENCE</scope>
</reference>
<evidence type="ECO:0000313" key="2">
    <source>
        <dbReference type="EMBL" id="QBK92153.1"/>
    </source>
</evidence>
<feature type="compositionally biased region" description="Basic residues" evidence="1">
    <location>
        <begin position="19"/>
        <end position="31"/>
    </location>
</feature>